<keyword evidence="2" id="KW-1133">Transmembrane helix</keyword>
<evidence type="ECO:0000313" key="4">
    <source>
        <dbReference type="Proteomes" id="UP000244722"/>
    </source>
</evidence>
<feature type="compositionally biased region" description="Polar residues" evidence="1">
    <location>
        <begin position="8"/>
        <end position="17"/>
    </location>
</feature>
<dbReference type="AlphaFoldDB" id="A0A2T6ZCM2"/>
<feature type="region of interest" description="Disordered" evidence="1">
    <location>
        <begin position="1"/>
        <end position="33"/>
    </location>
</feature>
<accession>A0A2T6ZCM2</accession>
<sequence>MPLLKCDNSANYTNSPSRPRKYNHNNRHNHDHRRRMPDLISTVALVIALIALLVSGVQLTQQLLATGYTIRKCDRIISGNLTKGGKRHWHWRQFRFTVTYEGLAFCLPLELYASLNVSPAVSVSPEMTTGLWERAIKLRSERKADQGCWVSFVQDMAPYILAENLGRKWESGDRVPDDLTVAPVQVDVITVVLLCIAAGMKFSRYSPATGEISMSGKVGAITSAVHPVLGGLLHYTPSVLAVPNESLEEIRMHSRAVNQGKGVWANAVFGKFNDRGVGRGFLDFTMLLRAKQGILPRYGWPEDSYTDSIGGAAGFMALATVDVYVAIPPTCIHAWCAHFAEVIVKAHLYEIQGTKPVIHPPEFRHVRGNIIEIHGASSPHIPWDQLHHTHHTNPTPETLNTPIECLQPLNLANQDLLSCGTGIDGTKDPSTFVTPAAAWEVIMSADAASHALEKEVPGIRNYSNRVVAASIAPLAEVGAPSWGRASNVVTAWPQTVAEACLATSKSEGFPPHQEKLIFAHAKLSMLRASYVTIMLRAAGSIGPGLEQDSEPVTGLAYMV</sequence>
<keyword evidence="2" id="KW-0472">Membrane</keyword>
<organism evidence="3 4">
    <name type="scientific">Tuber borchii</name>
    <name type="common">White truffle</name>
    <dbReference type="NCBI Taxonomy" id="42251"/>
    <lineage>
        <taxon>Eukaryota</taxon>
        <taxon>Fungi</taxon>
        <taxon>Dikarya</taxon>
        <taxon>Ascomycota</taxon>
        <taxon>Pezizomycotina</taxon>
        <taxon>Pezizomycetes</taxon>
        <taxon>Pezizales</taxon>
        <taxon>Tuberaceae</taxon>
        <taxon>Tuber</taxon>
    </lineage>
</organism>
<name>A0A2T6ZCM2_TUBBO</name>
<evidence type="ECO:0000313" key="3">
    <source>
        <dbReference type="EMBL" id="PUU73245.1"/>
    </source>
</evidence>
<dbReference type="Proteomes" id="UP000244722">
    <property type="component" value="Unassembled WGS sequence"/>
</dbReference>
<protein>
    <submittedName>
        <fullName evidence="3">Uncharacterized protein</fullName>
    </submittedName>
</protein>
<gene>
    <name evidence="3" type="ORF">B9Z19DRAFT_1095532</name>
</gene>
<keyword evidence="4" id="KW-1185">Reference proteome</keyword>
<evidence type="ECO:0000256" key="1">
    <source>
        <dbReference type="SAM" id="MobiDB-lite"/>
    </source>
</evidence>
<proteinExistence type="predicted"/>
<reference evidence="3 4" key="1">
    <citation type="submission" date="2017-04" db="EMBL/GenBank/DDBJ databases">
        <title>Draft genome sequence of Tuber borchii Vittad., a whitish edible truffle.</title>
        <authorList>
            <consortium name="DOE Joint Genome Institute"/>
            <person name="Murat C."/>
            <person name="Kuo A."/>
            <person name="Barry K.W."/>
            <person name="Clum A."/>
            <person name="Dockter R.B."/>
            <person name="Fauchery L."/>
            <person name="Iotti M."/>
            <person name="Kohler A."/>
            <person name="Labutti K."/>
            <person name="Lindquist E.A."/>
            <person name="Lipzen A."/>
            <person name="Ohm R.A."/>
            <person name="Wang M."/>
            <person name="Grigoriev I.V."/>
            <person name="Zambonelli A."/>
            <person name="Martin F.M."/>
        </authorList>
    </citation>
    <scope>NUCLEOTIDE SEQUENCE [LARGE SCALE GENOMIC DNA]</scope>
    <source>
        <strain evidence="3 4">Tbo3840</strain>
    </source>
</reference>
<dbReference type="OrthoDB" id="5381061at2759"/>
<feature type="transmembrane region" description="Helical" evidence="2">
    <location>
        <begin position="39"/>
        <end position="59"/>
    </location>
</feature>
<dbReference type="EMBL" id="NESQ01000397">
    <property type="protein sequence ID" value="PUU73245.1"/>
    <property type="molecule type" value="Genomic_DNA"/>
</dbReference>
<evidence type="ECO:0000256" key="2">
    <source>
        <dbReference type="SAM" id="Phobius"/>
    </source>
</evidence>
<keyword evidence="2" id="KW-0812">Transmembrane</keyword>
<feature type="compositionally biased region" description="Basic residues" evidence="1">
    <location>
        <begin position="18"/>
        <end position="33"/>
    </location>
</feature>
<comment type="caution">
    <text evidence="3">The sequence shown here is derived from an EMBL/GenBank/DDBJ whole genome shotgun (WGS) entry which is preliminary data.</text>
</comment>